<dbReference type="SUPFAM" id="SSF52540">
    <property type="entry name" value="P-loop containing nucleoside triphosphate hydrolases"/>
    <property type="match status" value="1"/>
</dbReference>
<organism evidence="2 3">
    <name type="scientific">Sphingomonas cremea</name>
    <dbReference type="NCBI Taxonomy" id="2904799"/>
    <lineage>
        <taxon>Bacteria</taxon>
        <taxon>Pseudomonadati</taxon>
        <taxon>Pseudomonadota</taxon>
        <taxon>Alphaproteobacteria</taxon>
        <taxon>Sphingomonadales</taxon>
        <taxon>Sphingomonadaceae</taxon>
        <taxon>Sphingomonas</taxon>
    </lineage>
</organism>
<sequence>MAKPGLFHRRHPGAPLVYSIAAHRSFADALATGLITNIGRDPLALAKGRILLPNNRAIRTVTEAFVRASAGGLVLPRLIAIGDPDLGERIGGALDPIELVEEIPPAIEPLGRQLLLASLLRSEGESAAEAMRLAVELARTMDALAVEEIPASRLAEAVAETPDLADHWLRSIERFRVVIERWPVLLDERGVIDLADRRSLLLRALAKGWTDKPPEGFTLAAGVTTSAPAIASLLSAVSRLGQGAVILPAMAEQIEMPDEEWEALGPDEDERGEEVHPQYHLKRLLDRIGVAREEVLPWPARGRASSSAARGRAVINAMVAPRFSDKWTQLEAPERRLTGIRVAELPDPASEAQAIAIALREAIEVPGNTAALVTPDRTLAARVSAHLQRWGIEADDSAGQPLSTTPAGTLLLAVVAAAVENLAPVPLLALLKHPLVGGDSDERFAWLEAVRALDLALRGPRPRAGLIGLDEHFAQKKVGREWQIVRKQVAPLSDALATAMSLAQFAGTLRGVIGALAGNAAWRGPDGRHAAELLAELEQSLDALAITVAPDDMLPLLRGLMDAIPVRRPYGGHPRISIWGLIEARLQKADLMILGGMNEGVWPSLPSPDPWLAPQIRRQLSLPGLEYRTGLAAHDFMSALGAPRVLLTRARRDSRSPTVASRLWLRLQAMTGGMTRDQRLERLTATLDASATVEPVARPAPRPPVDARPKKIAVTDLDRLKADPFAFYAKAILRLRPEEAVDAEHHAAWKGTAVHQVLEAWFKQDGCDPAKLAARAEAMVADEAIHPMLRALWAPRLREAIDWIAGESVKDLESGRVPIVAEEFGEAEVAGVTLYGKIDRVDRLPDGKLAIVDYKTGQAPRPKAVAEGFALQLGLLSLIARDGGFGDIKGEAGAHEYWSLAKKNGRIGYRWSPDGDEGSEAFVAHAYVHFAEAAQKWLLGDEPFQAKLNPAYAPYEDYDQLMRLEEWYGRD</sequence>
<dbReference type="InterPro" id="IPR014153">
    <property type="entry name" value="Ds_break_AddB"/>
</dbReference>
<proteinExistence type="predicted"/>
<dbReference type="AlphaFoldDB" id="A0A9X1QLA5"/>
<dbReference type="Gene3D" id="3.90.320.10">
    <property type="match status" value="1"/>
</dbReference>
<comment type="caution">
    <text evidence="2">The sequence shown here is derived from an EMBL/GenBank/DDBJ whole genome shotgun (WGS) entry which is preliminary data.</text>
</comment>
<dbReference type="EMBL" id="JAKFGM010000001">
    <property type="protein sequence ID" value="MCF2514112.1"/>
    <property type="molecule type" value="Genomic_DNA"/>
</dbReference>
<protein>
    <submittedName>
        <fullName evidence="2">Double-strand break repair protein AddB</fullName>
    </submittedName>
</protein>
<accession>A0A9X1QLA5</accession>
<dbReference type="SUPFAM" id="SSF52980">
    <property type="entry name" value="Restriction endonuclease-like"/>
    <property type="match status" value="1"/>
</dbReference>
<gene>
    <name evidence="2" type="primary">addB</name>
    <name evidence="2" type="ORF">LVY65_03375</name>
</gene>
<reference evidence="2" key="1">
    <citation type="submission" date="2022-01" db="EMBL/GenBank/DDBJ databases">
        <authorList>
            <person name="Jo J.-H."/>
            <person name="Im W.-T."/>
        </authorList>
    </citation>
    <scope>NUCLEOTIDE SEQUENCE</scope>
    <source>
        <strain evidence="2">G124</strain>
    </source>
</reference>
<dbReference type="Pfam" id="PF12705">
    <property type="entry name" value="PDDEXK_1"/>
    <property type="match status" value="1"/>
</dbReference>
<feature type="domain" description="PD-(D/E)XK endonuclease-like" evidence="1">
    <location>
        <begin position="712"/>
        <end position="930"/>
    </location>
</feature>
<keyword evidence="3" id="KW-1185">Reference proteome</keyword>
<dbReference type="InterPro" id="IPR011335">
    <property type="entry name" value="Restrct_endonuc-II-like"/>
</dbReference>
<dbReference type="InterPro" id="IPR038726">
    <property type="entry name" value="PDDEXK_AddAB-type"/>
</dbReference>
<dbReference type="InterPro" id="IPR011604">
    <property type="entry name" value="PDDEXK-like_dom_sf"/>
</dbReference>
<dbReference type="NCBIfam" id="TIGR02786">
    <property type="entry name" value="addB_alphas"/>
    <property type="match status" value="1"/>
</dbReference>
<dbReference type="InterPro" id="IPR027417">
    <property type="entry name" value="P-loop_NTPase"/>
</dbReference>
<evidence type="ECO:0000313" key="2">
    <source>
        <dbReference type="EMBL" id="MCF2514112.1"/>
    </source>
</evidence>
<dbReference type="Proteomes" id="UP001139410">
    <property type="component" value="Unassembled WGS sequence"/>
</dbReference>
<evidence type="ECO:0000313" key="3">
    <source>
        <dbReference type="Proteomes" id="UP001139410"/>
    </source>
</evidence>
<dbReference type="RefSeq" id="WP_235066594.1">
    <property type="nucleotide sequence ID" value="NZ_JAKFGM010000001.1"/>
</dbReference>
<name>A0A9X1QLA5_9SPHN</name>
<evidence type="ECO:0000259" key="1">
    <source>
        <dbReference type="Pfam" id="PF12705"/>
    </source>
</evidence>